<protein>
    <submittedName>
        <fullName evidence="2">Transposase</fullName>
    </submittedName>
</protein>
<evidence type="ECO:0000313" key="2">
    <source>
        <dbReference type="EMBL" id="SPR09339.1"/>
    </source>
</evidence>
<dbReference type="AlphaFoldDB" id="A0A2U3R7Y6"/>
<name>A0A2U3R7Y6_ORITS</name>
<sequence length="58" mass="6873">MTSDMNYEVVLIDATESPIERPQKKTKILLFRKEEKAYTKNSNSGRQENPPSNMYRFF</sequence>
<evidence type="ECO:0000256" key="1">
    <source>
        <dbReference type="SAM" id="MobiDB-lite"/>
    </source>
</evidence>
<evidence type="ECO:0000313" key="3">
    <source>
        <dbReference type="Proteomes" id="UP000244960"/>
    </source>
</evidence>
<feature type="region of interest" description="Disordered" evidence="1">
    <location>
        <begin position="37"/>
        <end position="58"/>
    </location>
</feature>
<dbReference type="Proteomes" id="UP000244960">
    <property type="component" value="Chromosome I"/>
</dbReference>
<dbReference type="EMBL" id="LS398547">
    <property type="protein sequence ID" value="SPR09339.1"/>
    <property type="molecule type" value="Genomic_DNA"/>
</dbReference>
<gene>
    <name evidence="2" type="ORF">UT176_01522</name>
</gene>
<accession>A0A2U3R7Y6</accession>
<proteinExistence type="predicted"/>
<feature type="compositionally biased region" description="Polar residues" evidence="1">
    <location>
        <begin position="39"/>
        <end position="52"/>
    </location>
</feature>
<reference evidence="3" key="1">
    <citation type="submission" date="2018-03" db="EMBL/GenBank/DDBJ databases">
        <authorList>
            <person name="Batty M. E."/>
            <person name="Batty M E."/>
        </authorList>
    </citation>
    <scope>NUCLEOTIDE SEQUENCE [LARGE SCALE GENOMIC DNA]</scope>
</reference>
<organism evidence="2 3">
    <name type="scientific">Orientia tsutsugamushi</name>
    <name type="common">Rickettsia tsutsugamushi</name>
    <dbReference type="NCBI Taxonomy" id="784"/>
    <lineage>
        <taxon>Bacteria</taxon>
        <taxon>Pseudomonadati</taxon>
        <taxon>Pseudomonadota</taxon>
        <taxon>Alphaproteobacteria</taxon>
        <taxon>Rickettsiales</taxon>
        <taxon>Rickettsiaceae</taxon>
        <taxon>Rickettsieae</taxon>
        <taxon>Orientia</taxon>
    </lineage>
</organism>